<name>A0A392M1S5_9FABA</name>
<dbReference type="AlphaFoldDB" id="A0A392M1S5"/>
<feature type="region of interest" description="Disordered" evidence="1">
    <location>
        <begin position="49"/>
        <end position="96"/>
    </location>
</feature>
<dbReference type="PANTHER" id="PTHR47184:SF2">
    <property type="entry name" value="SYMPLEKIN"/>
    <property type="match status" value="1"/>
</dbReference>
<keyword evidence="3" id="KW-1185">Reference proteome</keyword>
<proteinExistence type="predicted"/>
<reference evidence="2 3" key="1">
    <citation type="journal article" date="2018" name="Front. Plant Sci.">
        <title>Red Clover (Trifolium pratense) and Zigzag Clover (T. medium) - A Picture of Genomic Similarities and Differences.</title>
        <authorList>
            <person name="Dluhosova J."/>
            <person name="Istvanek J."/>
            <person name="Nedelnik J."/>
            <person name="Repkova J."/>
        </authorList>
    </citation>
    <scope>NUCLEOTIDE SEQUENCE [LARGE SCALE GENOMIC DNA]</scope>
    <source>
        <strain evidence="3">cv. 10/8</strain>
        <tissue evidence="2">Leaf</tissue>
    </source>
</reference>
<comment type="caution">
    <text evidence="2">The sequence shown here is derived from an EMBL/GenBank/DDBJ whole genome shotgun (WGS) entry which is preliminary data.</text>
</comment>
<dbReference type="Proteomes" id="UP000265520">
    <property type="component" value="Unassembled WGS sequence"/>
</dbReference>
<evidence type="ECO:0000313" key="3">
    <source>
        <dbReference type="Proteomes" id="UP000265520"/>
    </source>
</evidence>
<organism evidence="2 3">
    <name type="scientific">Trifolium medium</name>
    <dbReference type="NCBI Taxonomy" id="97028"/>
    <lineage>
        <taxon>Eukaryota</taxon>
        <taxon>Viridiplantae</taxon>
        <taxon>Streptophyta</taxon>
        <taxon>Embryophyta</taxon>
        <taxon>Tracheophyta</taxon>
        <taxon>Spermatophyta</taxon>
        <taxon>Magnoliopsida</taxon>
        <taxon>eudicotyledons</taxon>
        <taxon>Gunneridae</taxon>
        <taxon>Pentapetalae</taxon>
        <taxon>rosids</taxon>
        <taxon>fabids</taxon>
        <taxon>Fabales</taxon>
        <taxon>Fabaceae</taxon>
        <taxon>Papilionoideae</taxon>
        <taxon>50 kb inversion clade</taxon>
        <taxon>NPAAA clade</taxon>
        <taxon>Hologalegina</taxon>
        <taxon>IRL clade</taxon>
        <taxon>Trifolieae</taxon>
        <taxon>Trifolium</taxon>
    </lineage>
</organism>
<protein>
    <submittedName>
        <fullName evidence="2">Symplekin-like</fullName>
    </submittedName>
</protein>
<evidence type="ECO:0000256" key="1">
    <source>
        <dbReference type="SAM" id="MobiDB-lite"/>
    </source>
</evidence>
<dbReference type="PANTHER" id="PTHR47184">
    <property type="entry name" value="PHOSPHATIDYLINOSITOL 3-AND 4-KINASE FAMILY PROTEIN-RELATED"/>
    <property type="match status" value="1"/>
</dbReference>
<sequence>MLPPPQLETALNRIVALKAPLIAHASQPDIQSSLPRSVLVVLGIVSDSQVSSQPQTSQTQTSAPQPSQPQTSQTQTSQTQTVRGVDRTQVPFHPLE</sequence>
<evidence type="ECO:0000313" key="2">
    <source>
        <dbReference type="EMBL" id="MCH80948.1"/>
    </source>
</evidence>
<gene>
    <name evidence="2" type="ORF">A2U01_0001724</name>
</gene>
<accession>A0A392M1S5</accession>
<dbReference type="EMBL" id="LXQA010001676">
    <property type="protein sequence ID" value="MCH80948.1"/>
    <property type="molecule type" value="Genomic_DNA"/>
</dbReference>
<feature type="compositionally biased region" description="Low complexity" evidence="1">
    <location>
        <begin position="49"/>
        <end position="81"/>
    </location>
</feature>